<dbReference type="PANTHER" id="PTHR11632">
    <property type="entry name" value="SUCCINATE DEHYDROGENASE 2 FLAVOPROTEIN SUBUNIT"/>
    <property type="match status" value="1"/>
</dbReference>
<evidence type="ECO:0000259" key="3">
    <source>
        <dbReference type="Pfam" id="PF00890"/>
    </source>
</evidence>
<keyword evidence="1" id="KW-0285">Flavoprotein</keyword>
<evidence type="ECO:0000256" key="1">
    <source>
        <dbReference type="ARBA" id="ARBA00022630"/>
    </source>
</evidence>
<organism evidence="4 5">
    <name type="scientific">Candidatus Merdivicinus excrementipullorum</name>
    <dbReference type="NCBI Taxonomy" id="2840867"/>
    <lineage>
        <taxon>Bacteria</taxon>
        <taxon>Bacillati</taxon>
        <taxon>Bacillota</taxon>
        <taxon>Clostridia</taxon>
        <taxon>Eubacteriales</taxon>
        <taxon>Oscillospiraceae</taxon>
        <taxon>Oscillospiraceae incertae sedis</taxon>
        <taxon>Candidatus Merdivicinus</taxon>
    </lineage>
</organism>
<protein>
    <submittedName>
        <fullName evidence="4">FAD-binding protein</fullName>
    </submittedName>
</protein>
<dbReference type="EMBL" id="DVJP01000069">
    <property type="protein sequence ID" value="HIS77208.1"/>
    <property type="molecule type" value="Genomic_DNA"/>
</dbReference>
<dbReference type="GO" id="GO:0000104">
    <property type="term" value="F:succinate dehydrogenase activity"/>
    <property type="evidence" value="ECO:0007669"/>
    <property type="project" value="TreeGrafter"/>
</dbReference>
<name>A0A9D1FPI5_9FIRM</name>
<evidence type="ECO:0000313" key="5">
    <source>
        <dbReference type="Proteomes" id="UP000824002"/>
    </source>
</evidence>
<dbReference type="Gene3D" id="3.50.50.60">
    <property type="entry name" value="FAD/NAD(P)-binding domain"/>
    <property type="match status" value="2"/>
</dbReference>
<feature type="domain" description="FAD-dependent oxidoreductase 2 FAD-binding" evidence="3">
    <location>
        <begin position="17"/>
        <end position="438"/>
    </location>
</feature>
<dbReference type="InterPro" id="IPR036188">
    <property type="entry name" value="FAD/NAD-bd_sf"/>
</dbReference>
<comment type="caution">
    <text evidence="4">The sequence shown here is derived from an EMBL/GenBank/DDBJ whole genome shotgun (WGS) entry which is preliminary data.</text>
</comment>
<evidence type="ECO:0000256" key="2">
    <source>
        <dbReference type="ARBA" id="ARBA00023002"/>
    </source>
</evidence>
<dbReference type="Gene3D" id="3.90.700.10">
    <property type="entry name" value="Succinate dehydrogenase/fumarate reductase flavoprotein, catalytic domain"/>
    <property type="match status" value="1"/>
</dbReference>
<accession>A0A9D1FPI5</accession>
<dbReference type="GO" id="GO:0050660">
    <property type="term" value="F:flavin adenine dinucleotide binding"/>
    <property type="evidence" value="ECO:0007669"/>
    <property type="project" value="TreeGrafter"/>
</dbReference>
<dbReference type="GO" id="GO:0009055">
    <property type="term" value="F:electron transfer activity"/>
    <property type="evidence" value="ECO:0007669"/>
    <property type="project" value="TreeGrafter"/>
</dbReference>
<dbReference type="GO" id="GO:0009061">
    <property type="term" value="P:anaerobic respiration"/>
    <property type="evidence" value="ECO:0007669"/>
    <property type="project" value="TreeGrafter"/>
</dbReference>
<dbReference type="PANTHER" id="PTHR11632:SF51">
    <property type="entry name" value="SUCCINATE DEHYDROGENASE [UBIQUINONE] FLAVOPROTEIN SUBUNIT, MITOCHONDRIAL"/>
    <property type="match status" value="1"/>
</dbReference>
<dbReference type="InterPro" id="IPR003953">
    <property type="entry name" value="FAD-dep_OxRdtase_2_FAD-bd"/>
</dbReference>
<proteinExistence type="predicted"/>
<dbReference type="GO" id="GO:0033765">
    <property type="term" value="F:steroid dehydrogenase activity, acting on the CH-CH group of donors"/>
    <property type="evidence" value="ECO:0007669"/>
    <property type="project" value="UniProtKB-ARBA"/>
</dbReference>
<dbReference type="PRINTS" id="PR00368">
    <property type="entry name" value="FADPNR"/>
</dbReference>
<sequence>MKFAEISGQKIAVIALDTLVIGSGCAGFNAADTLWDLGRKEIALLTEGIKMGTSRNTGSDKQTYYKLSLCSDSADSIYELADNLFQGGSVNGDTALAEAAGSLRSFMKLVNLGVPFPTNVYGEYVGYKTDHDPYRRATSCGPLTSKIMTEKLEKSVLSKGIPIYDRMQAVRLLVEDNAVRGVLALDLNRLSGSDLGLTVFLCNQVILATGGPAIAYQASVYPESQTGMTGMALEAGASACNLQEWQYGLASTKFRWNLSGTYQQALPRYIAVDREGKEREFLPEYFETPEQALDLVFLKGYQWPFDTQKVAGSSLIDLIVYHETFHKGNRVFLDFRQNPKGLEKGFSGLSEETRQYLERSGAFQETPVARLSHMNPKAIELYASHDIDLWREPLEAAVCAQHNNGGLAVDLNWQTTVSGLYAAGEAAGTFGIARPGGSALNSTQVGSQRAAEHIADTCRKPVPEEQLPEFAKKAAEELLTQCGRLLSGGETGVREQRAYFQKQMSLFAAQIRSLPEMERLAGEVLETLAGFFEQTAVKDPLELPHAYKNRDMLLVQCAMLSAMGFAGAACGSRGSALIADKSGEPLSMPGFLGEKELAACRYRPGNGSHREDWVETSLEGDGFHSRFVPVRPLPRTDDWFETIWAEYTARKER</sequence>
<dbReference type="GO" id="GO:0005886">
    <property type="term" value="C:plasma membrane"/>
    <property type="evidence" value="ECO:0007669"/>
    <property type="project" value="TreeGrafter"/>
</dbReference>
<dbReference type="Pfam" id="PF00890">
    <property type="entry name" value="FAD_binding_2"/>
    <property type="match status" value="1"/>
</dbReference>
<evidence type="ECO:0000313" key="4">
    <source>
        <dbReference type="EMBL" id="HIS77208.1"/>
    </source>
</evidence>
<reference evidence="4" key="1">
    <citation type="submission" date="2020-10" db="EMBL/GenBank/DDBJ databases">
        <authorList>
            <person name="Gilroy R."/>
        </authorList>
    </citation>
    <scope>NUCLEOTIDE SEQUENCE</scope>
    <source>
        <strain evidence="4">CHK199-13235</strain>
    </source>
</reference>
<dbReference type="SUPFAM" id="SSF51905">
    <property type="entry name" value="FAD/NAD(P)-binding domain"/>
    <property type="match status" value="1"/>
</dbReference>
<keyword evidence="2" id="KW-0560">Oxidoreductase</keyword>
<dbReference type="Proteomes" id="UP000824002">
    <property type="component" value="Unassembled WGS sequence"/>
</dbReference>
<dbReference type="InterPro" id="IPR030664">
    <property type="entry name" value="SdhA/FrdA/AprA"/>
</dbReference>
<dbReference type="InterPro" id="IPR027477">
    <property type="entry name" value="Succ_DH/fumarate_Rdtase_cat_sf"/>
</dbReference>
<dbReference type="AlphaFoldDB" id="A0A9D1FPI5"/>
<gene>
    <name evidence="4" type="ORF">IAB51_10455</name>
</gene>
<reference evidence="4" key="2">
    <citation type="journal article" date="2021" name="PeerJ">
        <title>Extensive microbial diversity within the chicken gut microbiome revealed by metagenomics and culture.</title>
        <authorList>
            <person name="Gilroy R."/>
            <person name="Ravi A."/>
            <person name="Getino M."/>
            <person name="Pursley I."/>
            <person name="Horton D.L."/>
            <person name="Alikhan N.F."/>
            <person name="Baker D."/>
            <person name="Gharbi K."/>
            <person name="Hall N."/>
            <person name="Watson M."/>
            <person name="Adriaenssens E.M."/>
            <person name="Foster-Nyarko E."/>
            <person name="Jarju S."/>
            <person name="Secka A."/>
            <person name="Antonio M."/>
            <person name="Oren A."/>
            <person name="Chaudhuri R.R."/>
            <person name="La Ragione R."/>
            <person name="Hildebrand F."/>
            <person name="Pallen M.J."/>
        </authorList>
    </citation>
    <scope>NUCLEOTIDE SEQUENCE</scope>
    <source>
        <strain evidence="4">CHK199-13235</strain>
    </source>
</reference>